<dbReference type="AlphaFoldDB" id="A0A0D8I6Y7"/>
<dbReference type="KEGG" id="cace:CACET_c02520"/>
<dbReference type="InterPro" id="IPR035890">
    <property type="entry name" value="Anti-sigma-28_factor_FlgM_sf"/>
</dbReference>
<keyword evidence="8" id="KW-0969">Cilium</keyword>
<evidence type="ECO:0000256" key="5">
    <source>
        <dbReference type="ARBA" id="ARBA00023015"/>
    </source>
</evidence>
<evidence type="ECO:0000256" key="6">
    <source>
        <dbReference type="ARBA" id="ARBA00023163"/>
    </source>
</evidence>
<dbReference type="RefSeq" id="WP_044826094.1">
    <property type="nucleotide sequence ID" value="NZ_CP009687.1"/>
</dbReference>
<keyword evidence="8" id="KW-0282">Flagellum</keyword>
<evidence type="ECO:0000313" key="9">
    <source>
        <dbReference type="Proteomes" id="UP000035704"/>
    </source>
</evidence>
<sequence>MKIYNSSNINKVMKLYNKAQQGTEKTLETGEKKDKIEISQKAKEFQVAMKALKNLPEVRQEKVKELRESIENNSYNVSGKEIADKIIEGIMIDKKI</sequence>
<gene>
    <name evidence="8" type="primary">flgM</name>
    <name evidence="8" type="ORF">CACET_c02520</name>
</gene>
<keyword evidence="3" id="KW-0678">Repressor</keyword>
<comment type="similarity">
    <text evidence="1">Belongs to the FlgM family.</text>
</comment>
<keyword evidence="8" id="KW-0966">Cell projection</keyword>
<dbReference type="PATRIC" id="fig|84022.5.peg.1999"/>
<name>A0A0D8I6Y7_9CLOT</name>
<dbReference type="GO" id="GO:0044781">
    <property type="term" value="P:bacterial-type flagellum organization"/>
    <property type="evidence" value="ECO:0007669"/>
    <property type="project" value="UniProtKB-KW"/>
</dbReference>
<accession>A0A0D8I6Y7</accession>
<proteinExistence type="inferred from homology"/>
<evidence type="ECO:0000256" key="2">
    <source>
        <dbReference type="ARBA" id="ARBA00017823"/>
    </source>
</evidence>
<evidence type="ECO:0000256" key="3">
    <source>
        <dbReference type="ARBA" id="ARBA00022491"/>
    </source>
</evidence>
<organism evidence="8 9">
    <name type="scientific">Clostridium aceticum</name>
    <dbReference type="NCBI Taxonomy" id="84022"/>
    <lineage>
        <taxon>Bacteria</taxon>
        <taxon>Bacillati</taxon>
        <taxon>Bacillota</taxon>
        <taxon>Clostridia</taxon>
        <taxon>Eubacteriales</taxon>
        <taxon>Clostridiaceae</taxon>
        <taxon>Clostridium</taxon>
    </lineage>
</organism>
<dbReference type="Proteomes" id="UP000035704">
    <property type="component" value="Chromosome"/>
</dbReference>
<dbReference type="InterPro" id="IPR007412">
    <property type="entry name" value="FlgM"/>
</dbReference>
<dbReference type="InterPro" id="IPR031316">
    <property type="entry name" value="FlgM_C"/>
</dbReference>
<keyword evidence="9" id="KW-1185">Reference proteome</keyword>
<evidence type="ECO:0000256" key="1">
    <source>
        <dbReference type="ARBA" id="ARBA00005322"/>
    </source>
</evidence>
<evidence type="ECO:0000259" key="7">
    <source>
        <dbReference type="Pfam" id="PF04316"/>
    </source>
</evidence>
<reference evidence="8 9" key="1">
    <citation type="submission" date="2014-10" db="EMBL/GenBank/DDBJ databases">
        <title>Genome sequence of Clostridium aceticum DSM 1496.</title>
        <authorList>
            <person name="Poehlein A."/>
            <person name="Schiel-Bengelsdorf B."/>
            <person name="Gottschalk G."/>
            <person name="Duerre P."/>
            <person name="Daniel R."/>
        </authorList>
    </citation>
    <scope>NUCLEOTIDE SEQUENCE [LARGE SCALE GENOMIC DNA]</scope>
    <source>
        <strain evidence="8 9">DSM 1496</strain>
    </source>
</reference>
<evidence type="ECO:0000256" key="4">
    <source>
        <dbReference type="ARBA" id="ARBA00022795"/>
    </source>
</evidence>
<feature type="domain" description="Anti-sigma-28 factor FlgM C-terminal" evidence="7">
    <location>
        <begin position="34"/>
        <end position="88"/>
    </location>
</feature>
<dbReference type="SUPFAM" id="SSF101498">
    <property type="entry name" value="Anti-sigma factor FlgM"/>
    <property type="match status" value="1"/>
</dbReference>
<dbReference type="OrthoDB" id="2112849at2"/>
<keyword evidence="4" id="KW-1005">Bacterial flagellum biogenesis</keyword>
<evidence type="ECO:0000313" key="8">
    <source>
        <dbReference type="EMBL" id="AKL93768.1"/>
    </source>
</evidence>
<dbReference type="Pfam" id="PF04316">
    <property type="entry name" value="FlgM"/>
    <property type="match status" value="1"/>
</dbReference>
<keyword evidence="6" id="KW-0804">Transcription</keyword>
<protein>
    <recommendedName>
        <fullName evidence="2">Negative regulator of flagellin synthesis</fullName>
    </recommendedName>
</protein>
<dbReference type="GO" id="GO:0045892">
    <property type="term" value="P:negative regulation of DNA-templated transcription"/>
    <property type="evidence" value="ECO:0007669"/>
    <property type="project" value="InterPro"/>
</dbReference>
<dbReference type="EMBL" id="CP009687">
    <property type="protein sequence ID" value="AKL93768.1"/>
    <property type="molecule type" value="Genomic_DNA"/>
</dbReference>
<keyword evidence="5" id="KW-0805">Transcription regulation</keyword>
<dbReference type="NCBIfam" id="TIGR03824">
    <property type="entry name" value="FlgM_jcvi"/>
    <property type="match status" value="1"/>
</dbReference>
<dbReference type="STRING" id="84022.CACET_c02520"/>